<sequence>MRGDWFDVTGQVAEGEVFEHGVGREHRGRQHGGFHPHRRNDRQRHGERTLADAGNILNGYDSFHGIDPFLSP</sequence>
<reference evidence="2" key="1">
    <citation type="submission" date="2019-08" db="EMBL/GenBank/DDBJ databases">
        <authorList>
            <person name="Kucharzyk K."/>
            <person name="Murdoch R.W."/>
            <person name="Higgins S."/>
            <person name="Loffler F."/>
        </authorList>
    </citation>
    <scope>NUCLEOTIDE SEQUENCE</scope>
</reference>
<organism evidence="2">
    <name type="scientific">bioreactor metagenome</name>
    <dbReference type="NCBI Taxonomy" id="1076179"/>
    <lineage>
        <taxon>unclassified sequences</taxon>
        <taxon>metagenomes</taxon>
        <taxon>ecological metagenomes</taxon>
    </lineage>
</organism>
<evidence type="ECO:0000256" key="1">
    <source>
        <dbReference type="SAM" id="MobiDB-lite"/>
    </source>
</evidence>
<dbReference type="AlphaFoldDB" id="A0A645FPK8"/>
<comment type="caution">
    <text evidence="2">The sequence shown here is derived from an EMBL/GenBank/DDBJ whole genome shotgun (WGS) entry which is preliminary data.</text>
</comment>
<feature type="compositionally biased region" description="Basic residues" evidence="1">
    <location>
        <begin position="26"/>
        <end position="42"/>
    </location>
</feature>
<feature type="region of interest" description="Disordered" evidence="1">
    <location>
        <begin position="22"/>
        <end position="45"/>
    </location>
</feature>
<gene>
    <name evidence="2" type="ORF">SDC9_163704</name>
</gene>
<protein>
    <submittedName>
        <fullName evidence="2">Uncharacterized protein</fullName>
    </submittedName>
</protein>
<dbReference type="EMBL" id="VSSQ01063315">
    <property type="protein sequence ID" value="MPN16365.1"/>
    <property type="molecule type" value="Genomic_DNA"/>
</dbReference>
<accession>A0A645FPK8</accession>
<evidence type="ECO:0000313" key="2">
    <source>
        <dbReference type="EMBL" id="MPN16365.1"/>
    </source>
</evidence>
<name>A0A645FPK8_9ZZZZ</name>
<proteinExistence type="predicted"/>